<dbReference type="RefSeq" id="WP_123132297.1">
    <property type="nucleotide sequence ID" value="NZ_RJJE01000006.1"/>
</dbReference>
<dbReference type="Proteomes" id="UP000271010">
    <property type="component" value="Unassembled WGS sequence"/>
</dbReference>
<dbReference type="PROSITE" id="PS00455">
    <property type="entry name" value="AMP_BINDING"/>
    <property type="match status" value="1"/>
</dbReference>
<evidence type="ECO:0000313" key="2">
    <source>
        <dbReference type="Proteomes" id="UP000271010"/>
    </source>
</evidence>
<gene>
    <name evidence="1" type="ORF">EFA69_06505</name>
</gene>
<evidence type="ECO:0000313" key="1">
    <source>
        <dbReference type="EMBL" id="RNI30938.1"/>
    </source>
</evidence>
<reference evidence="1 2" key="1">
    <citation type="submission" date="2018-11" db="EMBL/GenBank/DDBJ databases">
        <title>Rufibacter latericius sp. nov., isolated from water in Baiyang Lake.</title>
        <authorList>
            <person name="Yang Y."/>
        </authorList>
    </citation>
    <scope>NUCLEOTIDE SEQUENCE [LARGE SCALE GENOMIC DNA]</scope>
    <source>
        <strain evidence="1 2">MCC P1</strain>
    </source>
</reference>
<dbReference type="AlphaFoldDB" id="A0A3M9N1N1"/>
<organism evidence="1 2">
    <name type="scientific">Rufibacter immobilis</name>
    <dbReference type="NCBI Taxonomy" id="1348778"/>
    <lineage>
        <taxon>Bacteria</taxon>
        <taxon>Pseudomonadati</taxon>
        <taxon>Bacteroidota</taxon>
        <taxon>Cytophagia</taxon>
        <taxon>Cytophagales</taxon>
        <taxon>Hymenobacteraceae</taxon>
        <taxon>Rufibacter</taxon>
    </lineage>
</organism>
<comment type="caution">
    <text evidence="1">The sequence shown here is derived from an EMBL/GenBank/DDBJ whole genome shotgun (WGS) entry which is preliminary data.</text>
</comment>
<dbReference type="InterPro" id="IPR020845">
    <property type="entry name" value="AMP-binding_CS"/>
</dbReference>
<keyword evidence="2" id="KW-1185">Reference proteome</keyword>
<accession>A0A3M9N1N1</accession>
<sequence>MIGFLCGMIVGAGVLILLLVVGISFSSGSTSEPKEVKRTQNEEDEGLIQHQLYGLYNALYVKTRDFYKEKPTKEKKELVSRELEAINTRINSFNERHLVKTGDNHPNTEGYRRVLKLIKNNYWK</sequence>
<protein>
    <submittedName>
        <fullName evidence="1">Uncharacterized protein</fullName>
    </submittedName>
</protein>
<dbReference type="EMBL" id="RJJE01000006">
    <property type="protein sequence ID" value="RNI30938.1"/>
    <property type="molecule type" value="Genomic_DNA"/>
</dbReference>
<proteinExistence type="predicted"/>
<name>A0A3M9N1N1_9BACT</name>